<feature type="transmembrane region" description="Helical" evidence="7">
    <location>
        <begin position="186"/>
        <end position="205"/>
    </location>
</feature>
<dbReference type="InterPro" id="IPR036259">
    <property type="entry name" value="MFS_trans_sf"/>
</dbReference>
<protein>
    <submittedName>
        <fullName evidence="9">MFS transporter</fullName>
    </submittedName>
</protein>
<evidence type="ECO:0000259" key="8">
    <source>
        <dbReference type="PROSITE" id="PS50850"/>
    </source>
</evidence>
<dbReference type="CDD" id="cd17321">
    <property type="entry name" value="MFS_MMR_MDR_like"/>
    <property type="match status" value="1"/>
</dbReference>
<evidence type="ECO:0000313" key="10">
    <source>
        <dbReference type="Proteomes" id="UP001501676"/>
    </source>
</evidence>
<gene>
    <name evidence="9" type="ORF">GCM10020369_46090</name>
</gene>
<accession>A0ABP6T1G2</accession>
<dbReference type="Pfam" id="PF07690">
    <property type="entry name" value="MFS_1"/>
    <property type="match status" value="1"/>
</dbReference>
<keyword evidence="5 7" id="KW-1133">Transmembrane helix</keyword>
<dbReference type="PROSITE" id="PS50850">
    <property type="entry name" value="MFS"/>
    <property type="match status" value="1"/>
</dbReference>
<dbReference type="SUPFAM" id="SSF103473">
    <property type="entry name" value="MFS general substrate transporter"/>
    <property type="match status" value="1"/>
</dbReference>
<evidence type="ECO:0000256" key="1">
    <source>
        <dbReference type="ARBA" id="ARBA00004651"/>
    </source>
</evidence>
<evidence type="ECO:0000313" key="9">
    <source>
        <dbReference type="EMBL" id="GAA3390780.1"/>
    </source>
</evidence>
<feature type="domain" description="Major facilitator superfamily (MFS) profile" evidence="8">
    <location>
        <begin position="1"/>
        <end position="436"/>
    </location>
</feature>
<evidence type="ECO:0000256" key="4">
    <source>
        <dbReference type="ARBA" id="ARBA00022692"/>
    </source>
</evidence>
<feature type="transmembrane region" description="Helical" evidence="7">
    <location>
        <begin position="65"/>
        <end position="84"/>
    </location>
</feature>
<feature type="transmembrane region" description="Helical" evidence="7">
    <location>
        <begin position="282"/>
        <end position="302"/>
    </location>
</feature>
<evidence type="ECO:0000256" key="7">
    <source>
        <dbReference type="SAM" id="Phobius"/>
    </source>
</evidence>
<dbReference type="Gene3D" id="1.20.1250.20">
    <property type="entry name" value="MFS general substrate transporter like domains"/>
    <property type="match status" value="1"/>
</dbReference>
<keyword evidence="4 7" id="KW-0812">Transmembrane</keyword>
<feature type="transmembrane region" description="Helical" evidence="7">
    <location>
        <begin position="36"/>
        <end position="53"/>
    </location>
</feature>
<dbReference type="Proteomes" id="UP001501676">
    <property type="component" value="Unassembled WGS sequence"/>
</dbReference>
<dbReference type="PANTHER" id="PTHR42718:SF46">
    <property type="entry name" value="BLR6921 PROTEIN"/>
    <property type="match status" value="1"/>
</dbReference>
<comment type="subcellular location">
    <subcellularLocation>
        <location evidence="1">Cell membrane</location>
        <topology evidence="1">Multi-pass membrane protein</topology>
    </subcellularLocation>
</comment>
<feature type="transmembrane region" description="Helical" evidence="7">
    <location>
        <begin position="252"/>
        <end position="276"/>
    </location>
</feature>
<organism evidence="9 10">
    <name type="scientific">Cryptosporangium minutisporangium</name>
    <dbReference type="NCBI Taxonomy" id="113569"/>
    <lineage>
        <taxon>Bacteria</taxon>
        <taxon>Bacillati</taxon>
        <taxon>Actinomycetota</taxon>
        <taxon>Actinomycetes</taxon>
        <taxon>Cryptosporangiales</taxon>
        <taxon>Cryptosporangiaceae</taxon>
        <taxon>Cryptosporangium</taxon>
    </lineage>
</organism>
<evidence type="ECO:0000256" key="5">
    <source>
        <dbReference type="ARBA" id="ARBA00022989"/>
    </source>
</evidence>
<evidence type="ECO:0000256" key="6">
    <source>
        <dbReference type="ARBA" id="ARBA00023136"/>
    </source>
</evidence>
<proteinExistence type="predicted"/>
<sequence length="449" mass="44687">MALCLAQLLLIVDVVVVTVALPTIQADLAVPTGYLPLTSVAYTVPFGALLIVAGRVGDLVGHRRVIVVGLALFVAASLLCGVSAEPWQLFAARALQGVGAALVSPNALTALLRVFDDEKGRGRALGLWASVASAGAIAGQLLGGVLTDLAGWRSIFLINVPLGIVALLVLRKALPALPGSGAERPAVPNALLLVTVVGGGSLVLARANGGWTGGLTAAVVVLVLLAAALGMAEVRSRRPLLEPGVLRQRGVVVGNTVLALNVATVTTALYVTSLVLQNELGFSALQTGLAFAPITAIVLLVSPKAGAAVATVGARPLLIGAGVTTTAGVALLTAFAEHGYLAGVLPGLALVALGSGLGYAPMFALATSVDDRLQGAASGLVTTVQELGAAIGLAALTTAGLALATSGDAGSATYLVATIASLLATLVAFAARPTRAAETVSPPEREPAT</sequence>
<dbReference type="InterPro" id="IPR011701">
    <property type="entry name" value="MFS"/>
</dbReference>
<dbReference type="InterPro" id="IPR020846">
    <property type="entry name" value="MFS_dom"/>
</dbReference>
<keyword evidence="2" id="KW-0813">Transport</keyword>
<feature type="transmembrane region" description="Helical" evidence="7">
    <location>
        <begin position="412"/>
        <end position="431"/>
    </location>
</feature>
<feature type="transmembrane region" description="Helical" evidence="7">
    <location>
        <begin position="341"/>
        <end position="366"/>
    </location>
</feature>
<feature type="transmembrane region" description="Helical" evidence="7">
    <location>
        <begin position="124"/>
        <end position="143"/>
    </location>
</feature>
<feature type="transmembrane region" description="Helical" evidence="7">
    <location>
        <begin position="155"/>
        <end position="174"/>
    </location>
</feature>
<feature type="transmembrane region" description="Helical" evidence="7">
    <location>
        <begin position="211"/>
        <end position="232"/>
    </location>
</feature>
<evidence type="ECO:0000256" key="2">
    <source>
        <dbReference type="ARBA" id="ARBA00022448"/>
    </source>
</evidence>
<reference evidence="10" key="1">
    <citation type="journal article" date="2019" name="Int. J. Syst. Evol. Microbiol.">
        <title>The Global Catalogue of Microorganisms (GCM) 10K type strain sequencing project: providing services to taxonomists for standard genome sequencing and annotation.</title>
        <authorList>
            <consortium name="The Broad Institute Genomics Platform"/>
            <consortium name="The Broad Institute Genome Sequencing Center for Infectious Disease"/>
            <person name="Wu L."/>
            <person name="Ma J."/>
        </authorList>
    </citation>
    <scope>NUCLEOTIDE SEQUENCE [LARGE SCALE GENOMIC DNA]</scope>
    <source>
        <strain evidence="10">JCM 9458</strain>
    </source>
</reference>
<dbReference type="PANTHER" id="PTHR42718">
    <property type="entry name" value="MAJOR FACILITATOR SUPERFAMILY MULTIDRUG TRANSPORTER MFSC"/>
    <property type="match status" value="1"/>
</dbReference>
<name>A0ABP6T1G2_9ACTN</name>
<dbReference type="Gene3D" id="1.20.1720.10">
    <property type="entry name" value="Multidrug resistance protein D"/>
    <property type="match status" value="1"/>
</dbReference>
<comment type="caution">
    <text evidence="9">The sequence shown here is derived from an EMBL/GenBank/DDBJ whole genome shotgun (WGS) entry which is preliminary data.</text>
</comment>
<feature type="transmembrane region" description="Helical" evidence="7">
    <location>
        <begin position="314"/>
        <end position="335"/>
    </location>
</feature>
<keyword evidence="3" id="KW-1003">Cell membrane</keyword>
<evidence type="ECO:0000256" key="3">
    <source>
        <dbReference type="ARBA" id="ARBA00022475"/>
    </source>
</evidence>
<keyword evidence="10" id="KW-1185">Reference proteome</keyword>
<keyword evidence="6 7" id="KW-0472">Membrane</keyword>
<dbReference type="EMBL" id="BAAAYN010000029">
    <property type="protein sequence ID" value="GAA3390780.1"/>
    <property type="molecule type" value="Genomic_DNA"/>
</dbReference>